<reference evidence="2" key="2">
    <citation type="submission" date="2018-03" db="EMBL/GenBank/DDBJ databases">
        <title>The Triticum urartu genome reveals the dynamic nature of wheat genome evolution.</title>
        <authorList>
            <person name="Ling H."/>
            <person name="Ma B."/>
            <person name="Shi X."/>
            <person name="Liu H."/>
            <person name="Dong L."/>
            <person name="Sun H."/>
            <person name="Cao Y."/>
            <person name="Gao Q."/>
            <person name="Zheng S."/>
            <person name="Li Y."/>
            <person name="Yu Y."/>
            <person name="Du H."/>
            <person name="Qi M."/>
            <person name="Li Y."/>
            <person name="Yu H."/>
            <person name="Cui Y."/>
            <person name="Wang N."/>
            <person name="Chen C."/>
            <person name="Wu H."/>
            <person name="Zhao Y."/>
            <person name="Zhang J."/>
            <person name="Li Y."/>
            <person name="Zhou W."/>
            <person name="Zhang B."/>
            <person name="Hu W."/>
            <person name="Eijk M."/>
            <person name="Tang J."/>
            <person name="Witsenboer H."/>
            <person name="Zhao S."/>
            <person name="Li Z."/>
            <person name="Zhang A."/>
            <person name="Wang D."/>
            <person name="Liang C."/>
        </authorList>
    </citation>
    <scope>NUCLEOTIDE SEQUENCE [LARGE SCALE GENOMIC DNA]</scope>
    <source>
        <strain evidence="2">cv. G1812</strain>
    </source>
</reference>
<accession>A0A8R7P660</accession>
<evidence type="ECO:0000313" key="2">
    <source>
        <dbReference type="EnsemblPlants" id="TuG1812G0100003357.01.T01.cds412245"/>
    </source>
</evidence>
<feature type="compositionally biased region" description="Basic and acidic residues" evidence="1">
    <location>
        <begin position="13"/>
        <end position="30"/>
    </location>
</feature>
<feature type="region of interest" description="Disordered" evidence="1">
    <location>
        <begin position="137"/>
        <end position="162"/>
    </location>
</feature>
<organism evidence="2 3">
    <name type="scientific">Triticum urartu</name>
    <name type="common">Red wild einkorn</name>
    <name type="synonym">Crithodium urartu</name>
    <dbReference type="NCBI Taxonomy" id="4572"/>
    <lineage>
        <taxon>Eukaryota</taxon>
        <taxon>Viridiplantae</taxon>
        <taxon>Streptophyta</taxon>
        <taxon>Embryophyta</taxon>
        <taxon>Tracheophyta</taxon>
        <taxon>Spermatophyta</taxon>
        <taxon>Magnoliopsida</taxon>
        <taxon>Liliopsida</taxon>
        <taxon>Poales</taxon>
        <taxon>Poaceae</taxon>
        <taxon>BOP clade</taxon>
        <taxon>Pooideae</taxon>
        <taxon>Triticodae</taxon>
        <taxon>Triticeae</taxon>
        <taxon>Triticinae</taxon>
        <taxon>Triticum</taxon>
    </lineage>
</organism>
<dbReference type="AlphaFoldDB" id="A0A8R7P660"/>
<name>A0A8R7P660_TRIUA</name>
<reference evidence="2" key="3">
    <citation type="submission" date="2022-06" db="UniProtKB">
        <authorList>
            <consortium name="EnsemblPlants"/>
        </authorList>
    </citation>
    <scope>IDENTIFICATION</scope>
</reference>
<evidence type="ECO:0000313" key="3">
    <source>
        <dbReference type="Proteomes" id="UP000015106"/>
    </source>
</evidence>
<feature type="compositionally biased region" description="Acidic residues" evidence="1">
    <location>
        <begin position="143"/>
        <end position="155"/>
    </location>
</feature>
<sequence length="229" mass="24103">HESHRRRVASVDNVDRLGDGGGGEEERAAERAAGLGAEPGVDALRVEAVAAGRERLHLVPGHQRADADRALHSRRLLLVSAVALVPGRGARRRGGGRAVERDWQPIDGVGVEAGHGRRRGGRGRGLAVGVAAGAAAAARPAEVEADGDEGDEEGEQAGQQRHRAAAQREVAVVDVAVPHPLHLVRRPRGALLRGHRFSPSSPRELCRHARTQASTCTSLDFLDLSASSS</sequence>
<feature type="region of interest" description="Disordered" evidence="1">
    <location>
        <begin position="1"/>
        <end position="34"/>
    </location>
</feature>
<keyword evidence="3" id="KW-1185">Reference proteome</keyword>
<dbReference type="Gramene" id="TuG1812G0100003357.01.T01">
    <property type="protein sequence ID" value="TuG1812G0100003357.01.T01.cds412245"/>
    <property type="gene ID" value="TuG1812G0100003357.01"/>
</dbReference>
<dbReference type="Proteomes" id="UP000015106">
    <property type="component" value="Chromosome 1"/>
</dbReference>
<proteinExistence type="predicted"/>
<protein>
    <submittedName>
        <fullName evidence="2">Uncharacterized protein</fullName>
    </submittedName>
</protein>
<evidence type="ECO:0000256" key="1">
    <source>
        <dbReference type="SAM" id="MobiDB-lite"/>
    </source>
</evidence>
<dbReference type="EnsemblPlants" id="TuG1812G0100003357.01.T01">
    <property type="protein sequence ID" value="TuG1812G0100003357.01.T01.cds412245"/>
    <property type="gene ID" value="TuG1812G0100003357.01"/>
</dbReference>
<reference evidence="3" key="1">
    <citation type="journal article" date="2013" name="Nature">
        <title>Draft genome of the wheat A-genome progenitor Triticum urartu.</title>
        <authorList>
            <person name="Ling H.Q."/>
            <person name="Zhao S."/>
            <person name="Liu D."/>
            <person name="Wang J."/>
            <person name="Sun H."/>
            <person name="Zhang C."/>
            <person name="Fan H."/>
            <person name="Li D."/>
            <person name="Dong L."/>
            <person name="Tao Y."/>
            <person name="Gao C."/>
            <person name="Wu H."/>
            <person name="Li Y."/>
            <person name="Cui Y."/>
            <person name="Guo X."/>
            <person name="Zheng S."/>
            <person name="Wang B."/>
            <person name="Yu K."/>
            <person name="Liang Q."/>
            <person name="Yang W."/>
            <person name="Lou X."/>
            <person name="Chen J."/>
            <person name="Feng M."/>
            <person name="Jian J."/>
            <person name="Zhang X."/>
            <person name="Luo G."/>
            <person name="Jiang Y."/>
            <person name="Liu J."/>
            <person name="Wang Z."/>
            <person name="Sha Y."/>
            <person name="Zhang B."/>
            <person name="Wu H."/>
            <person name="Tang D."/>
            <person name="Shen Q."/>
            <person name="Xue P."/>
            <person name="Zou S."/>
            <person name="Wang X."/>
            <person name="Liu X."/>
            <person name="Wang F."/>
            <person name="Yang Y."/>
            <person name="An X."/>
            <person name="Dong Z."/>
            <person name="Zhang K."/>
            <person name="Zhang X."/>
            <person name="Luo M.C."/>
            <person name="Dvorak J."/>
            <person name="Tong Y."/>
            <person name="Wang J."/>
            <person name="Yang H."/>
            <person name="Li Z."/>
            <person name="Wang D."/>
            <person name="Zhang A."/>
            <person name="Wang J."/>
        </authorList>
    </citation>
    <scope>NUCLEOTIDE SEQUENCE</scope>
    <source>
        <strain evidence="3">cv. G1812</strain>
    </source>
</reference>